<feature type="region of interest" description="Disordered" evidence="1">
    <location>
        <begin position="1"/>
        <end position="23"/>
    </location>
</feature>
<dbReference type="AlphaFoldDB" id="A0A561XPN4"/>
<name>A0A561XPN4_ACIDE</name>
<dbReference type="RefSeq" id="WP_146870826.1">
    <property type="nucleotide sequence ID" value="NZ_VJWE01000012.1"/>
</dbReference>
<gene>
    <name evidence="2" type="ORF">ATF69_2017</name>
</gene>
<evidence type="ECO:0000313" key="2">
    <source>
        <dbReference type="EMBL" id="TWG38077.1"/>
    </source>
</evidence>
<reference evidence="2 3" key="1">
    <citation type="journal article" date="2015" name="Stand. Genomic Sci.">
        <title>Genomic Encyclopedia of Bacterial and Archaeal Type Strains, Phase III: the genomes of soil and plant-associated and newly described type strains.</title>
        <authorList>
            <person name="Whitman W.B."/>
            <person name="Woyke T."/>
            <person name="Klenk H.P."/>
            <person name="Zhou Y."/>
            <person name="Lilburn T.G."/>
            <person name="Beck B.J."/>
            <person name="De Vos P."/>
            <person name="Vandamme P."/>
            <person name="Eisen J.A."/>
            <person name="Garrity G."/>
            <person name="Hugenholtz P."/>
            <person name="Kyrpides N.C."/>
        </authorList>
    </citation>
    <scope>NUCLEOTIDE SEQUENCE [LARGE SCALE GENOMIC DNA]</scope>
    <source>
        <strain evidence="2 3">DSM 64</strain>
    </source>
</reference>
<organism evidence="2 3">
    <name type="scientific">Acidovorax delafieldii</name>
    <name type="common">Pseudomonas delafieldii</name>
    <dbReference type="NCBI Taxonomy" id="47920"/>
    <lineage>
        <taxon>Bacteria</taxon>
        <taxon>Pseudomonadati</taxon>
        <taxon>Pseudomonadota</taxon>
        <taxon>Betaproteobacteria</taxon>
        <taxon>Burkholderiales</taxon>
        <taxon>Comamonadaceae</taxon>
        <taxon>Acidovorax</taxon>
    </lineage>
</organism>
<dbReference type="Proteomes" id="UP000321485">
    <property type="component" value="Unassembled WGS sequence"/>
</dbReference>
<proteinExistence type="predicted"/>
<accession>A0A561XPN4</accession>
<dbReference type="GeneID" id="51111084"/>
<comment type="caution">
    <text evidence="2">The sequence shown here is derived from an EMBL/GenBank/DDBJ whole genome shotgun (WGS) entry which is preliminary data.</text>
</comment>
<evidence type="ECO:0000256" key="1">
    <source>
        <dbReference type="SAM" id="MobiDB-lite"/>
    </source>
</evidence>
<protein>
    <submittedName>
        <fullName evidence="2">Uncharacterized protein</fullName>
    </submittedName>
</protein>
<dbReference type="EMBL" id="VJWE01000012">
    <property type="protein sequence ID" value="TWG38077.1"/>
    <property type="molecule type" value="Genomic_DNA"/>
</dbReference>
<sequence>MSTPHPTTTLQTAPVARTTPTVEQQRVLDRIELQRERLRARRVARAQARALAEQAGGPTGGEDASLALRAAGFAREHPLAVAAMAGVALVAGPRRLIRWAGIVLPMLMRLRR</sequence>
<evidence type="ECO:0000313" key="3">
    <source>
        <dbReference type="Proteomes" id="UP000321485"/>
    </source>
</evidence>